<feature type="transmembrane region" description="Helical" evidence="16">
    <location>
        <begin position="6"/>
        <end position="23"/>
    </location>
</feature>
<evidence type="ECO:0000256" key="14">
    <source>
        <dbReference type="PIRSR" id="PIRSR602403-1"/>
    </source>
</evidence>
<evidence type="ECO:0000256" key="4">
    <source>
        <dbReference type="ARBA" id="ARBA00004406"/>
    </source>
</evidence>
<dbReference type="PROSITE" id="PS00086">
    <property type="entry name" value="CYTOCHROME_P450"/>
    <property type="match status" value="1"/>
</dbReference>
<evidence type="ECO:0000256" key="2">
    <source>
        <dbReference type="ARBA" id="ARBA00003690"/>
    </source>
</evidence>
<reference evidence="17" key="1">
    <citation type="submission" date="2020-05" db="UniProtKB">
        <authorList>
            <consortium name="EnsemblMetazoa"/>
        </authorList>
    </citation>
    <scope>IDENTIFICATION</scope>
    <source>
        <strain evidence="17">USDA</strain>
    </source>
</reference>
<dbReference type="OrthoDB" id="2789670at2759"/>
<dbReference type="PRINTS" id="PR00385">
    <property type="entry name" value="P450"/>
</dbReference>
<evidence type="ECO:0000256" key="12">
    <source>
        <dbReference type="ARBA" id="ARBA00023033"/>
    </source>
</evidence>
<evidence type="ECO:0000256" key="1">
    <source>
        <dbReference type="ARBA" id="ARBA00001971"/>
    </source>
</evidence>
<evidence type="ECO:0000256" key="7">
    <source>
        <dbReference type="ARBA" id="ARBA00022723"/>
    </source>
</evidence>
<keyword evidence="18" id="KW-1185">Reference proteome</keyword>
<dbReference type="STRING" id="35570.A0A1I8PTG8"/>
<keyword evidence="16" id="KW-1133">Transmembrane helix</keyword>
<evidence type="ECO:0000256" key="6">
    <source>
        <dbReference type="ARBA" id="ARBA00022617"/>
    </source>
</evidence>
<dbReference type="PRINTS" id="PR00465">
    <property type="entry name" value="EP450IV"/>
</dbReference>
<dbReference type="InterPro" id="IPR002403">
    <property type="entry name" value="Cyt_P450_E_grp-IV"/>
</dbReference>
<evidence type="ECO:0008006" key="19">
    <source>
        <dbReference type="Google" id="ProtNLM"/>
    </source>
</evidence>
<evidence type="ECO:0000313" key="18">
    <source>
        <dbReference type="Proteomes" id="UP000095300"/>
    </source>
</evidence>
<dbReference type="VEuPathDB" id="VectorBase:SCAU010928"/>
<dbReference type="GO" id="GO:0005506">
    <property type="term" value="F:iron ion binding"/>
    <property type="evidence" value="ECO:0007669"/>
    <property type="project" value="InterPro"/>
</dbReference>
<proteinExistence type="inferred from homology"/>
<sequence>MYYIFLSSFLIGIGCAYGLYKYLTWHFDYWVKKRIPGPKPKVLFGTFPGTVNGSRNFIYDLDEVYNKFSKKARFIGVFNTRNPQIFILDPILCKDILISNFTCFQDNESSKWMDRAREPISGSNPFVLPFVDWKVKRSEFVPGLTSSKVKSMMPIITSIGDKLVAHLKEKVKNGKCTIDAKEVALYYTGEVVADVVWGVQAGNFEMLEREGTIQESPFLSMSKRMIGQTFKAFKYFFILGIFPFVKYLIYVRFFPEVTDRFFLKLTHSTLQNRRALLKVPRSDFLQHLVELQMKKGLNLTEVLAHMLTFHFDGFETSATLISHCLLLLARCLEKQGRLRAEINEYMLTHNDVVEFSDLMKLPYLEQCIAETLRIFAPLPFMAKVCTNPCILENNDGVNLEVQPGEVCLISIHSMHHDEQYFPQPEEFIPERFADENGGVKKYRDMGVYMPFGDGPRICLGMTFGLAQAKAAIAVLVKHFQLTVNGKTRKDNYQSPGGFITGLEGGIFIDFEEL</sequence>
<dbReference type="EnsemblMetazoa" id="SCAU010928-RA">
    <property type="protein sequence ID" value="SCAU010928-PA"/>
    <property type="gene ID" value="SCAU010928"/>
</dbReference>
<dbReference type="AlphaFoldDB" id="A0A1I8PTG8"/>
<gene>
    <name evidence="17" type="primary">106084598</name>
</gene>
<evidence type="ECO:0000256" key="8">
    <source>
        <dbReference type="ARBA" id="ARBA00022824"/>
    </source>
</evidence>
<dbReference type="SUPFAM" id="SSF48264">
    <property type="entry name" value="Cytochrome P450"/>
    <property type="match status" value="1"/>
</dbReference>
<dbReference type="Proteomes" id="UP000095300">
    <property type="component" value="Unassembled WGS sequence"/>
</dbReference>
<dbReference type="KEGG" id="scac:106084598"/>
<evidence type="ECO:0000256" key="13">
    <source>
        <dbReference type="ARBA" id="ARBA00023136"/>
    </source>
</evidence>
<keyword evidence="9" id="KW-0492">Microsome</keyword>
<dbReference type="GO" id="GO:0020037">
    <property type="term" value="F:heme binding"/>
    <property type="evidence" value="ECO:0007669"/>
    <property type="project" value="InterPro"/>
</dbReference>
<dbReference type="InterPro" id="IPR001128">
    <property type="entry name" value="Cyt_P450"/>
</dbReference>
<dbReference type="PANTHER" id="PTHR24292:SF84">
    <property type="entry name" value="CYTOCHROME P450 28A5-RELATED"/>
    <property type="match status" value="1"/>
</dbReference>
<evidence type="ECO:0000256" key="9">
    <source>
        <dbReference type="ARBA" id="ARBA00022848"/>
    </source>
</evidence>
<comment type="similarity">
    <text evidence="5 15">Belongs to the cytochrome P450 family.</text>
</comment>
<dbReference type="CDD" id="cd11056">
    <property type="entry name" value="CYP6-like"/>
    <property type="match status" value="1"/>
</dbReference>
<accession>A0A1I8PTG8</accession>
<keyword evidence="16" id="KW-0812">Transmembrane</keyword>
<comment type="subcellular location">
    <subcellularLocation>
        <location evidence="4">Endoplasmic reticulum membrane</location>
        <topology evidence="4">Peripheral membrane protein</topology>
    </subcellularLocation>
    <subcellularLocation>
        <location evidence="3">Microsome membrane</location>
        <topology evidence="3">Peripheral membrane protein</topology>
    </subcellularLocation>
</comment>
<evidence type="ECO:0000256" key="10">
    <source>
        <dbReference type="ARBA" id="ARBA00023002"/>
    </source>
</evidence>
<name>A0A1I8PTG8_STOCA</name>
<organism evidence="17 18">
    <name type="scientific">Stomoxys calcitrans</name>
    <name type="common">Stable fly</name>
    <name type="synonym">Conops calcitrans</name>
    <dbReference type="NCBI Taxonomy" id="35570"/>
    <lineage>
        <taxon>Eukaryota</taxon>
        <taxon>Metazoa</taxon>
        <taxon>Ecdysozoa</taxon>
        <taxon>Arthropoda</taxon>
        <taxon>Hexapoda</taxon>
        <taxon>Insecta</taxon>
        <taxon>Pterygota</taxon>
        <taxon>Neoptera</taxon>
        <taxon>Endopterygota</taxon>
        <taxon>Diptera</taxon>
        <taxon>Brachycera</taxon>
        <taxon>Muscomorpha</taxon>
        <taxon>Muscoidea</taxon>
        <taxon>Muscidae</taxon>
        <taxon>Stomoxys</taxon>
    </lineage>
</organism>
<feature type="transmembrane region" description="Helical" evidence="16">
    <location>
        <begin position="232"/>
        <end position="250"/>
    </location>
</feature>
<evidence type="ECO:0000313" key="17">
    <source>
        <dbReference type="EnsemblMetazoa" id="SCAU010928-PA"/>
    </source>
</evidence>
<keyword evidence="11 14" id="KW-0408">Iron</keyword>
<keyword evidence="12 15" id="KW-0503">Monooxygenase</keyword>
<dbReference type="GO" id="GO:0004497">
    <property type="term" value="F:monooxygenase activity"/>
    <property type="evidence" value="ECO:0007669"/>
    <property type="project" value="UniProtKB-KW"/>
</dbReference>
<dbReference type="PANTHER" id="PTHR24292">
    <property type="entry name" value="CYTOCHROME P450"/>
    <property type="match status" value="1"/>
</dbReference>
<evidence type="ECO:0000256" key="15">
    <source>
        <dbReference type="RuleBase" id="RU000461"/>
    </source>
</evidence>
<dbReference type="Pfam" id="PF00067">
    <property type="entry name" value="p450"/>
    <property type="match status" value="1"/>
</dbReference>
<dbReference type="InterPro" id="IPR017972">
    <property type="entry name" value="Cyt_P450_CS"/>
</dbReference>
<keyword evidence="13 16" id="KW-0472">Membrane</keyword>
<keyword evidence="10 15" id="KW-0560">Oxidoreductase</keyword>
<keyword evidence="7 14" id="KW-0479">Metal-binding</keyword>
<evidence type="ECO:0000256" key="5">
    <source>
        <dbReference type="ARBA" id="ARBA00010617"/>
    </source>
</evidence>
<dbReference type="InterPro" id="IPR036396">
    <property type="entry name" value="Cyt_P450_sf"/>
</dbReference>
<evidence type="ECO:0000256" key="16">
    <source>
        <dbReference type="SAM" id="Phobius"/>
    </source>
</evidence>
<protein>
    <recommendedName>
        <fullName evidence="19">Cytochrome P450</fullName>
    </recommendedName>
</protein>
<keyword evidence="6 14" id="KW-0349">Heme</keyword>
<comment type="cofactor">
    <cofactor evidence="1 14">
        <name>heme</name>
        <dbReference type="ChEBI" id="CHEBI:30413"/>
    </cofactor>
</comment>
<dbReference type="GO" id="GO:0016705">
    <property type="term" value="F:oxidoreductase activity, acting on paired donors, with incorporation or reduction of molecular oxygen"/>
    <property type="evidence" value="ECO:0007669"/>
    <property type="project" value="InterPro"/>
</dbReference>
<dbReference type="GO" id="GO:0005789">
    <property type="term" value="C:endoplasmic reticulum membrane"/>
    <property type="evidence" value="ECO:0007669"/>
    <property type="project" value="UniProtKB-SubCell"/>
</dbReference>
<feature type="binding site" description="axial binding residue" evidence="14">
    <location>
        <position position="458"/>
    </location>
    <ligand>
        <name>heme</name>
        <dbReference type="ChEBI" id="CHEBI:30413"/>
    </ligand>
    <ligandPart>
        <name>Fe</name>
        <dbReference type="ChEBI" id="CHEBI:18248"/>
    </ligandPart>
</feature>
<dbReference type="Gene3D" id="1.10.630.10">
    <property type="entry name" value="Cytochrome P450"/>
    <property type="match status" value="1"/>
</dbReference>
<dbReference type="InterPro" id="IPR050476">
    <property type="entry name" value="Insect_CytP450_Detox"/>
</dbReference>
<evidence type="ECO:0000256" key="3">
    <source>
        <dbReference type="ARBA" id="ARBA00004174"/>
    </source>
</evidence>
<evidence type="ECO:0000256" key="11">
    <source>
        <dbReference type="ARBA" id="ARBA00023004"/>
    </source>
</evidence>
<comment type="function">
    <text evidence="2">May be involved in the metabolism of insect hormones and in the breakdown of synthetic insecticides.</text>
</comment>
<keyword evidence="8" id="KW-0256">Endoplasmic reticulum</keyword>